<dbReference type="GO" id="GO:1990072">
    <property type="term" value="C:TRAPPIII protein complex"/>
    <property type="evidence" value="ECO:0007669"/>
    <property type="project" value="TreeGrafter"/>
</dbReference>
<evidence type="ECO:0000256" key="2">
    <source>
        <dbReference type="ARBA" id="ARBA00004555"/>
    </source>
</evidence>
<dbReference type="EMBL" id="KZ668661">
    <property type="protein sequence ID" value="PPR87248.1"/>
    <property type="molecule type" value="Genomic_DNA"/>
</dbReference>
<evidence type="ECO:0000256" key="5">
    <source>
        <dbReference type="ARBA" id="ARBA00022824"/>
    </source>
</evidence>
<dbReference type="GO" id="GO:0006888">
    <property type="term" value="P:endoplasmic reticulum to Golgi vesicle-mediated transport"/>
    <property type="evidence" value="ECO:0007669"/>
    <property type="project" value="TreeGrafter"/>
</dbReference>
<evidence type="ECO:0000313" key="8">
    <source>
        <dbReference type="EMBL" id="PPR87248.1"/>
    </source>
</evidence>
<keyword evidence="7" id="KW-0333">Golgi apparatus</keyword>
<comment type="subcellular location">
    <subcellularLocation>
        <location evidence="1">Endoplasmic reticulum</location>
    </subcellularLocation>
    <subcellularLocation>
        <location evidence="2">Golgi apparatus</location>
    </subcellularLocation>
</comment>
<evidence type="ECO:0000256" key="4">
    <source>
        <dbReference type="ARBA" id="ARBA00022448"/>
    </source>
</evidence>
<protein>
    <recommendedName>
        <fullName evidence="10">Trafficking protein particle complex subunit</fullName>
    </recommendedName>
</protein>
<dbReference type="GO" id="GO:1990071">
    <property type="term" value="C:TRAPPII protein complex"/>
    <property type="evidence" value="ECO:0007669"/>
    <property type="project" value="TreeGrafter"/>
</dbReference>
<name>A0A2P5W850_GOSBA</name>
<dbReference type="OrthoDB" id="10254842at2759"/>
<dbReference type="AlphaFoldDB" id="A0A2P5W850"/>
<keyword evidence="6" id="KW-0931">ER-Golgi transport</keyword>
<dbReference type="InterPro" id="IPR007194">
    <property type="entry name" value="TRAPP_component"/>
</dbReference>
<dbReference type="PANTHER" id="PTHR20902">
    <property type="entry name" value="41-2 PROTEIN ANTIGEN-RELATED"/>
    <property type="match status" value="1"/>
</dbReference>
<proteinExistence type="inferred from homology"/>
<dbReference type="Gene3D" id="3.30.1380.20">
    <property type="entry name" value="Trafficking protein particle complex subunit 3"/>
    <property type="match status" value="1"/>
</dbReference>
<evidence type="ECO:0000256" key="1">
    <source>
        <dbReference type="ARBA" id="ARBA00004240"/>
    </source>
</evidence>
<dbReference type="InterPro" id="IPR016696">
    <property type="entry name" value="TRAPP-I_su5"/>
</dbReference>
<dbReference type="PANTHER" id="PTHR20902:SF0">
    <property type="entry name" value="TRAFFICKING PROTEIN PARTICLE COMPLEX SUBUNIT 5"/>
    <property type="match status" value="1"/>
</dbReference>
<evidence type="ECO:0000256" key="3">
    <source>
        <dbReference type="ARBA" id="ARBA00006218"/>
    </source>
</evidence>
<dbReference type="GO" id="GO:0005783">
    <property type="term" value="C:endoplasmic reticulum"/>
    <property type="evidence" value="ECO:0007669"/>
    <property type="project" value="UniProtKB-SubCell"/>
</dbReference>
<dbReference type="GO" id="GO:1990070">
    <property type="term" value="C:TRAPPI protein complex"/>
    <property type="evidence" value="ECO:0007669"/>
    <property type="project" value="TreeGrafter"/>
</dbReference>
<dbReference type="Pfam" id="PF04051">
    <property type="entry name" value="TRAPP"/>
    <property type="match status" value="1"/>
</dbReference>
<accession>A0A2P5W850</accession>
<dbReference type="Proteomes" id="UP000239757">
    <property type="component" value="Unassembled WGS sequence"/>
</dbReference>
<evidence type="ECO:0000313" key="9">
    <source>
        <dbReference type="Proteomes" id="UP000239757"/>
    </source>
</evidence>
<sequence length="95" mass="10751">MIGVGKIKQYSNILEKPLSKGKQEVSLSAFTFLFSELVQYNQTRVDNIAELERRLEDAGYAVGARVLELLCHRDKVLLASWTSTTPSFGNEVRKF</sequence>
<reference evidence="8 9" key="1">
    <citation type="submission" date="2015-01" db="EMBL/GenBank/DDBJ databases">
        <title>Genome of allotetraploid Gossypium barbadense reveals genomic plasticity and fiber elongation in cotton evolution.</title>
        <authorList>
            <person name="Chen X."/>
            <person name="Liu X."/>
            <person name="Zhao B."/>
            <person name="Zheng H."/>
            <person name="Hu Y."/>
            <person name="Lu G."/>
            <person name="Yang C."/>
            <person name="Chen J."/>
            <person name="Shan C."/>
            <person name="Zhang L."/>
            <person name="Zhou Y."/>
            <person name="Wang L."/>
            <person name="Guo W."/>
            <person name="Bai Y."/>
            <person name="Ruan J."/>
            <person name="Shangguan X."/>
            <person name="Mao Y."/>
            <person name="Jiang J."/>
            <person name="Zhu Y."/>
            <person name="Lei J."/>
            <person name="Kang H."/>
            <person name="Chen S."/>
            <person name="He X."/>
            <person name="Wang R."/>
            <person name="Wang Y."/>
            <person name="Chen J."/>
            <person name="Wang L."/>
            <person name="Yu S."/>
            <person name="Wang B."/>
            <person name="Wei J."/>
            <person name="Song S."/>
            <person name="Lu X."/>
            <person name="Gao Z."/>
            <person name="Gu W."/>
            <person name="Deng X."/>
            <person name="Ma D."/>
            <person name="Wang S."/>
            <person name="Liang W."/>
            <person name="Fang L."/>
            <person name="Cai C."/>
            <person name="Zhu X."/>
            <person name="Zhou B."/>
            <person name="Zhang Y."/>
            <person name="Chen Z."/>
            <person name="Xu S."/>
            <person name="Zhu R."/>
            <person name="Wang S."/>
            <person name="Zhang T."/>
            <person name="Zhao G."/>
        </authorList>
    </citation>
    <scope>NUCLEOTIDE SEQUENCE [LARGE SCALE GENOMIC DNA]</scope>
    <source>
        <strain evidence="9">cv. Xinhai21</strain>
        <tissue evidence="8">Leaf</tissue>
    </source>
</reference>
<organism evidence="8 9">
    <name type="scientific">Gossypium barbadense</name>
    <name type="common">Sea Island cotton</name>
    <name type="synonym">Hibiscus barbadensis</name>
    <dbReference type="NCBI Taxonomy" id="3634"/>
    <lineage>
        <taxon>Eukaryota</taxon>
        <taxon>Viridiplantae</taxon>
        <taxon>Streptophyta</taxon>
        <taxon>Embryophyta</taxon>
        <taxon>Tracheophyta</taxon>
        <taxon>Spermatophyta</taxon>
        <taxon>Magnoliopsida</taxon>
        <taxon>eudicotyledons</taxon>
        <taxon>Gunneridae</taxon>
        <taxon>Pentapetalae</taxon>
        <taxon>rosids</taxon>
        <taxon>malvids</taxon>
        <taxon>Malvales</taxon>
        <taxon>Malvaceae</taxon>
        <taxon>Malvoideae</taxon>
        <taxon>Gossypium</taxon>
    </lineage>
</organism>
<dbReference type="InterPro" id="IPR024096">
    <property type="entry name" value="NO_sig/Golgi_transp_ligand-bd"/>
</dbReference>
<comment type="similarity">
    <text evidence="3">Belongs to the TRAPP small subunits family. BET3 subfamily.</text>
</comment>
<dbReference type="SUPFAM" id="SSF111126">
    <property type="entry name" value="Ligand-binding domain in the NO signalling and Golgi transport"/>
    <property type="match status" value="1"/>
</dbReference>
<evidence type="ECO:0000256" key="7">
    <source>
        <dbReference type="ARBA" id="ARBA00023034"/>
    </source>
</evidence>
<evidence type="ECO:0008006" key="10">
    <source>
        <dbReference type="Google" id="ProtNLM"/>
    </source>
</evidence>
<keyword evidence="5" id="KW-0256">Endoplasmic reticulum</keyword>
<gene>
    <name evidence="8" type="ORF">GOBAR_AA33450</name>
</gene>
<keyword evidence="4" id="KW-0813">Transport</keyword>
<evidence type="ECO:0000256" key="6">
    <source>
        <dbReference type="ARBA" id="ARBA00022892"/>
    </source>
</evidence>